<comment type="caution">
    <text evidence="3">The sequence shown here is derived from an EMBL/GenBank/DDBJ whole genome shotgun (WGS) entry which is preliminary data.</text>
</comment>
<evidence type="ECO:0000259" key="2">
    <source>
        <dbReference type="PROSITE" id="PS50053"/>
    </source>
</evidence>
<gene>
    <name evidence="3" type="ORF">DUNSADRAFT_6818</name>
</gene>
<evidence type="ECO:0000313" key="3">
    <source>
        <dbReference type="EMBL" id="KAF5835831.1"/>
    </source>
</evidence>
<dbReference type="SMART" id="SM00213">
    <property type="entry name" value="UBQ"/>
    <property type="match status" value="1"/>
</dbReference>
<dbReference type="InterPro" id="IPR029071">
    <property type="entry name" value="Ubiquitin-like_domsf"/>
</dbReference>
<dbReference type="EMBL" id="MU069686">
    <property type="protein sequence ID" value="KAF5835831.1"/>
    <property type="molecule type" value="Genomic_DNA"/>
</dbReference>
<dbReference type="Gene3D" id="3.10.20.90">
    <property type="entry name" value="Phosphatidylinositol 3-kinase Catalytic Subunit, Chain A, domain 1"/>
    <property type="match status" value="1"/>
</dbReference>
<protein>
    <submittedName>
        <fullName evidence="3">Ubiquitin-related domain-containing protein</fullName>
    </submittedName>
</protein>
<dbReference type="PANTHER" id="PTHR10666">
    <property type="entry name" value="UBIQUITIN"/>
    <property type="match status" value="1"/>
</dbReference>
<keyword evidence="4" id="KW-1185">Reference proteome</keyword>
<evidence type="ECO:0000256" key="1">
    <source>
        <dbReference type="ARBA" id="ARBA00022499"/>
    </source>
</evidence>
<keyword evidence="1" id="KW-1017">Isopeptide bond</keyword>
<dbReference type="InterPro" id="IPR050158">
    <property type="entry name" value="Ubiquitin_ubiquitin-like"/>
</dbReference>
<evidence type="ECO:0000313" key="4">
    <source>
        <dbReference type="Proteomes" id="UP000815325"/>
    </source>
</evidence>
<proteinExistence type="predicted"/>
<sequence>MPFPCRPSQSMCARALQIFVKDLNSKTITLEVESSDTIVNVKSKIQEMEGCPPDQQPLIFAGWQLEDGHTLADYNIQRKSTVYLVLRL</sequence>
<dbReference type="Proteomes" id="UP000815325">
    <property type="component" value="Unassembled WGS sequence"/>
</dbReference>
<feature type="domain" description="Ubiquitin-like" evidence="2">
    <location>
        <begin position="16"/>
        <end position="88"/>
    </location>
</feature>
<dbReference type="InterPro" id="IPR000626">
    <property type="entry name" value="Ubiquitin-like_dom"/>
</dbReference>
<dbReference type="Pfam" id="PF00240">
    <property type="entry name" value="ubiquitin"/>
    <property type="match status" value="1"/>
</dbReference>
<reference evidence="3" key="1">
    <citation type="submission" date="2017-08" db="EMBL/GenBank/DDBJ databases">
        <authorList>
            <person name="Polle J.E."/>
            <person name="Barry K."/>
            <person name="Cushman J."/>
            <person name="Schmutz J."/>
            <person name="Tran D."/>
            <person name="Hathwaick L.T."/>
            <person name="Yim W.C."/>
            <person name="Jenkins J."/>
            <person name="Mckie-Krisberg Z.M."/>
            <person name="Prochnik S."/>
            <person name="Lindquist E."/>
            <person name="Dockter R.B."/>
            <person name="Adam C."/>
            <person name="Molina H."/>
            <person name="Bunkerborg J."/>
            <person name="Jin E."/>
            <person name="Buchheim M."/>
            <person name="Magnuson J."/>
        </authorList>
    </citation>
    <scope>NUCLEOTIDE SEQUENCE</scope>
    <source>
        <strain evidence="3">CCAP 19/18</strain>
    </source>
</reference>
<accession>A0ABQ7GML1</accession>
<dbReference type="PROSITE" id="PS50053">
    <property type="entry name" value="UBIQUITIN_2"/>
    <property type="match status" value="1"/>
</dbReference>
<organism evidence="3 4">
    <name type="scientific">Dunaliella salina</name>
    <name type="common">Green alga</name>
    <name type="synonym">Protococcus salinus</name>
    <dbReference type="NCBI Taxonomy" id="3046"/>
    <lineage>
        <taxon>Eukaryota</taxon>
        <taxon>Viridiplantae</taxon>
        <taxon>Chlorophyta</taxon>
        <taxon>core chlorophytes</taxon>
        <taxon>Chlorophyceae</taxon>
        <taxon>CS clade</taxon>
        <taxon>Chlamydomonadales</taxon>
        <taxon>Dunaliellaceae</taxon>
        <taxon>Dunaliella</taxon>
    </lineage>
</organism>
<dbReference type="SUPFAM" id="SSF54236">
    <property type="entry name" value="Ubiquitin-like"/>
    <property type="match status" value="1"/>
</dbReference>
<dbReference type="PRINTS" id="PR00348">
    <property type="entry name" value="UBIQUITIN"/>
</dbReference>
<dbReference type="InterPro" id="IPR019956">
    <property type="entry name" value="Ubiquitin_dom"/>
</dbReference>
<name>A0ABQ7GML1_DUNSA</name>